<feature type="domain" description="Saccharopine dehydrogenase NADP binding" evidence="1">
    <location>
        <begin position="12"/>
        <end position="137"/>
    </location>
</feature>
<dbReference type="InterPro" id="IPR036291">
    <property type="entry name" value="NAD(P)-bd_dom_sf"/>
</dbReference>
<organism evidence="2 3">
    <name type="scientific">Corynebacterium doosanense CAU 212 = DSM 45436</name>
    <dbReference type="NCBI Taxonomy" id="558173"/>
    <lineage>
        <taxon>Bacteria</taxon>
        <taxon>Bacillati</taxon>
        <taxon>Actinomycetota</taxon>
        <taxon>Actinomycetes</taxon>
        <taxon>Mycobacteriales</taxon>
        <taxon>Corynebacteriaceae</taxon>
        <taxon>Corynebacterium</taxon>
    </lineage>
</organism>
<dbReference type="GO" id="GO:0009247">
    <property type="term" value="P:glycolipid biosynthetic process"/>
    <property type="evidence" value="ECO:0007669"/>
    <property type="project" value="TreeGrafter"/>
</dbReference>
<dbReference type="PANTHER" id="PTHR12286:SF5">
    <property type="entry name" value="SACCHAROPINE DEHYDROGENASE-LIKE OXIDOREDUCTASE"/>
    <property type="match status" value="1"/>
</dbReference>
<dbReference type="HOGENOM" id="CLU_031002_0_2_11"/>
<keyword evidence="3" id="KW-1185">Reference proteome</keyword>
<protein>
    <submittedName>
        <fullName evidence="2">Enoyl reductase</fullName>
    </submittedName>
</protein>
<dbReference type="SUPFAM" id="SSF51735">
    <property type="entry name" value="NAD(P)-binding Rossmann-fold domains"/>
    <property type="match status" value="1"/>
</dbReference>
<evidence type="ECO:0000313" key="3">
    <source>
        <dbReference type="Proteomes" id="UP000029914"/>
    </source>
</evidence>
<dbReference type="EMBL" id="CP006764">
    <property type="protein sequence ID" value="AIT61656.1"/>
    <property type="molecule type" value="Genomic_DNA"/>
</dbReference>
<dbReference type="GO" id="GO:0005886">
    <property type="term" value="C:plasma membrane"/>
    <property type="evidence" value="ECO:0007669"/>
    <property type="project" value="TreeGrafter"/>
</dbReference>
<dbReference type="eggNOG" id="COG3268">
    <property type="taxonomic scope" value="Bacteria"/>
</dbReference>
<dbReference type="STRING" id="558173.CDOO_10540"/>
<dbReference type="KEGG" id="cdo:CDOO_10540"/>
<evidence type="ECO:0000259" key="1">
    <source>
        <dbReference type="Pfam" id="PF03435"/>
    </source>
</evidence>
<dbReference type="Pfam" id="PF03435">
    <property type="entry name" value="Sacchrp_dh_NADP"/>
    <property type="match status" value="1"/>
</dbReference>
<accession>A0A097IHQ5</accession>
<name>A0A097IHQ5_9CORY</name>
<gene>
    <name evidence="2" type="ORF">CDOO_10540</name>
</gene>
<evidence type="ECO:0000313" key="2">
    <source>
        <dbReference type="EMBL" id="AIT61656.1"/>
    </source>
</evidence>
<dbReference type="Proteomes" id="UP000029914">
    <property type="component" value="Chromosome"/>
</dbReference>
<dbReference type="PANTHER" id="PTHR12286">
    <property type="entry name" value="SACCHAROPINE DEHYDROGENASE-LIKE OXIDOREDUCTASE"/>
    <property type="match status" value="1"/>
</dbReference>
<dbReference type="InterPro" id="IPR005097">
    <property type="entry name" value="Sacchrp_dh_NADP-bd"/>
</dbReference>
<dbReference type="Gene3D" id="3.40.50.720">
    <property type="entry name" value="NAD(P)-binding Rossmann-like Domain"/>
    <property type="match status" value="1"/>
</dbReference>
<dbReference type="AlphaFoldDB" id="A0A097IHQ5"/>
<proteinExistence type="predicted"/>
<sequence>MSNAPSRENDLVIFGATSFVGKLIAKYVALNATDDTRVALAGRNEDKLRGVRASLPGTTSGWSIITADADDADDMRALAESAAVIISTVGPYNAYGRKLVGACAEAGTHYLDLAGEVLFVRDSIIDNDETARASGARIIHSCGFDSVPSDLALYRLWQKQDGKLGDVEMVLSNLVGGMSGGTIASALDNFDSMDKLDREQRKAAESPYALSPGYSSDKDMKAPGVKKGLAPFFMAQYNTRLIRRTAQVLDYGRDFTYSEYQRVGGPVKTAVFTAGLAAGAALLGSKAGRNVAGRFLPKPGEGPSSSDREKGRFTLDTREHEHVHIELELDPGYEGTALMISEAALTLLDGEGLPERAGVLTPASALGDAYIDRLREAGMIIS</sequence>
<dbReference type="InterPro" id="IPR051276">
    <property type="entry name" value="Saccharopine_DH-like_oxidrdct"/>
</dbReference>
<reference evidence="2 3" key="1">
    <citation type="submission" date="2013-09" db="EMBL/GenBank/DDBJ databases">
        <title>Complete genome sequence of Corynebacterium doosanense CAU 212(T) (=DSM 45436(T)), isolated from activated sludge.</title>
        <authorList>
            <person name="Schaffert L."/>
            <person name="Albersmeier A."/>
            <person name="Kalinowski J."/>
            <person name="Ruckert C."/>
        </authorList>
    </citation>
    <scope>NUCLEOTIDE SEQUENCE [LARGE SCALE GENOMIC DNA]</scope>
    <source>
        <strain evidence="2 3">CAU 212</strain>
    </source>
</reference>
<dbReference type="OrthoDB" id="4369409at2"/>
<dbReference type="RefSeq" id="WP_018020648.1">
    <property type="nucleotide sequence ID" value="NZ_AQUX01000001.1"/>
</dbReference>